<dbReference type="AlphaFoldDB" id="S9RIN0"/>
<dbReference type="HOGENOM" id="CLU_1179544_0_0_5"/>
<gene>
    <name evidence="2" type="ORF">Salmuc_03297</name>
</gene>
<feature type="region of interest" description="Disordered" evidence="1">
    <location>
        <begin position="1"/>
        <end position="28"/>
    </location>
</feature>
<proteinExistence type="predicted"/>
<dbReference type="STRING" id="1123237.Salmuc_03297"/>
<sequence length="235" mass="24854">MADIEVDTGVDVPLSSKSPHPDIPQETAAEITVSRKSPELVVAEPRDRDDLVAVSGLVSKVNAVPDVEKDFPSDVSTQGDVFDPGPQPTEVIAGAGYPAMIDMASGFRVSMGSDVETPDPGVASWPLLGNEYRANDFAGYCQAVVYANTPDGSFLWSPDLKPAEHDALLDIQKRMEDPTVQNEDGVGNGPRAWMVCMEPDAGSGKSFVSADALARLDGVALGPATRLTPMRGDVK</sequence>
<evidence type="ECO:0000313" key="3">
    <source>
        <dbReference type="Proteomes" id="UP000015347"/>
    </source>
</evidence>
<organism evidence="2 3">
    <name type="scientific">Salipiger mucosus DSM 16094</name>
    <dbReference type="NCBI Taxonomy" id="1123237"/>
    <lineage>
        <taxon>Bacteria</taxon>
        <taxon>Pseudomonadati</taxon>
        <taxon>Pseudomonadota</taxon>
        <taxon>Alphaproteobacteria</taxon>
        <taxon>Rhodobacterales</taxon>
        <taxon>Roseobacteraceae</taxon>
        <taxon>Salipiger</taxon>
    </lineage>
</organism>
<protein>
    <submittedName>
        <fullName evidence="2">Uncharacterized protein</fullName>
    </submittedName>
</protein>
<dbReference type="EMBL" id="APVH01000042">
    <property type="protein sequence ID" value="EPX77975.1"/>
    <property type="molecule type" value="Genomic_DNA"/>
</dbReference>
<name>S9RIN0_9RHOB</name>
<dbReference type="Proteomes" id="UP000015347">
    <property type="component" value="Unassembled WGS sequence"/>
</dbReference>
<accession>S9RIN0</accession>
<keyword evidence="3" id="KW-1185">Reference proteome</keyword>
<reference evidence="3" key="1">
    <citation type="journal article" date="2014" name="Stand. Genomic Sci.">
        <title>Genome sequence of the exopolysaccharide-producing Salipiger mucosus type strain (DSM 16094(T)), a moderately halophilic member of the Roseobacter clade.</title>
        <authorList>
            <person name="Riedel T."/>
            <person name="Spring S."/>
            <person name="Fiebig A."/>
            <person name="Petersen J."/>
            <person name="Kyrpides N.C."/>
            <person name="Goker M."/>
            <person name="Klenk H.P."/>
        </authorList>
    </citation>
    <scope>NUCLEOTIDE SEQUENCE [LARGE SCALE GENOMIC DNA]</scope>
    <source>
        <strain evidence="3">DSM 16094</strain>
    </source>
</reference>
<evidence type="ECO:0000313" key="2">
    <source>
        <dbReference type="EMBL" id="EPX77975.1"/>
    </source>
</evidence>
<evidence type="ECO:0000256" key="1">
    <source>
        <dbReference type="SAM" id="MobiDB-lite"/>
    </source>
</evidence>
<comment type="caution">
    <text evidence="2">The sequence shown here is derived from an EMBL/GenBank/DDBJ whole genome shotgun (WGS) entry which is preliminary data.</text>
</comment>